<comment type="similarity">
    <text evidence="4">Belongs to the adenylate kinase family.</text>
</comment>
<dbReference type="CDD" id="cd01428">
    <property type="entry name" value="ADK"/>
    <property type="match status" value="1"/>
</dbReference>
<dbReference type="SUPFAM" id="SSF52540">
    <property type="entry name" value="P-loop containing nucleoside triphosphate hydrolases"/>
    <property type="match status" value="1"/>
</dbReference>
<keyword evidence="6" id="KW-1185">Reference proteome</keyword>
<evidence type="ECO:0000313" key="5">
    <source>
        <dbReference type="EMBL" id="KAG5465434.1"/>
    </source>
</evidence>
<dbReference type="InterPro" id="IPR000850">
    <property type="entry name" value="Adenylat/UMP-CMP_kin"/>
</dbReference>
<reference evidence="5 6" key="1">
    <citation type="submission" date="2021-02" db="EMBL/GenBank/DDBJ databases">
        <title>Leishmania (Mundinia) enrietti genome sequencing and assembly.</title>
        <authorList>
            <person name="Almutairi H."/>
            <person name="Gatherer D."/>
        </authorList>
    </citation>
    <scope>NUCLEOTIDE SEQUENCE [LARGE SCALE GENOMIC DNA]</scope>
    <source>
        <strain evidence="5">CUR178</strain>
    </source>
</reference>
<evidence type="ECO:0000256" key="2">
    <source>
        <dbReference type="ARBA" id="ARBA00022741"/>
    </source>
</evidence>
<name>A0A836G3C4_LEIEN</name>
<dbReference type="InterPro" id="IPR027417">
    <property type="entry name" value="P-loop_NTPase"/>
</dbReference>
<dbReference type="KEGG" id="lenr:94167440"/>
<dbReference type="AlphaFoldDB" id="A0A836G3C4"/>
<evidence type="ECO:0000313" key="6">
    <source>
        <dbReference type="Proteomes" id="UP000674179"/>
    </source>
</evidence>
<protein>
    <recommendedName>
        <fullName evidence="7">Adenylate kinase</fullName>
    </recommendedName>
</protein>
<gene>
    <name evidence="5" type="ORF">CUR178_00137</name>
</gene>
<dbReference type="GO" id="GO:0004017">
    <property type="term" value="F:AMP kinase activity"/>
    <property type="evidence" value="ECO:0007669"/>
    <property type="project" value="InterPro"/>
</dbReference>
<keyword evidence="1 4" id="KW-0808">Transferase</keyword>
<evidence type="ECO:0008006" key="7">
    <source>
        <dbReference type="Google" id="ProtNLM"/>
    </source>
</evidence>
<dbReference type="EMBL" id="JAFHKP010000036">
    <property type="protein sequence ID" value="KAG5465434.1"/>
    <property type="molecule type" value="Genomic_DNA"/>
</dbReference>
<dbReference type="Pfam" id="PF00406">
    <property type="entry name" value="ADK"/>
    <property type="match status" value="1"/>
</dbReference>
<dbReference type="OrthoDB" id="439792at2759"/>
<dbReference type="HAMAP" id="MF_00235">
    <property type="entry name" value="Adenylate_kinase_Adk"/>
    <property type="match status" value="1"/>
</dbReference>
<evidence type="ECO:0000256" key="1">
    <source>
        <dbReference type="ARBA" id="ARBA00022679"/>
    </source>
</evidence>
<sequence>MPLFVILFGAPGSGKGTVSNLLVKQNGFVHLSAGNLLREEVRKKSPLGLQCAAIMSEGSLIPDELVIDLVCNRLRESDVQERGTLLDGFPRTLRQAEELSARGFKFDIMIFLNVSPEILLERCLYRRVDPVTGRIYNLKSDPPPPHIVDRLQIRSDDTKEKHERRMQIYNNQKATLIAHYSDIIVEVDAGPAINIVFNALEKTIRKRLQSITTEALKAKL</sequence>
<dbReference type="InterPro" id="IPR006259">
    <property type="entry name" value="Adenyl_kin_sub"/>
</dbReference>
<organism evidence="5 6">
    <name type="scientific">Leishmania enriettii</name>
    <dbReference type="NCBI Taxonomy" id="5663"/>
    <lineage>
        <taxon>Eukaryota</taxon>
        <taxon>Discoba</taxon>
        <taxon>Euglenozoa</taxon>
        <taxon>Kinetoplastea</taxon>
        <taxon>Metakinetoplastina</taxon>
        <taxon>Trypanosomatida</taxon>
        <taxon>Trypanosomatidae</taxon>
        <taxon>Leishmaniinae</taxon>
        <taxon>Leishmania</taxon>
    </lineage>
</organism>
<dbReference type="PANTHER" id="PTHR23359">
    <property type="entry name" value="NUCLEOTIDE KINASE"/>
    <property type="match status" value="1"/>
</dbReference>
<accession>A0A836G3C4</accession>
<keyword evidence="3 4" id="KW-0418">Kinase</keyword>
<dbReference type="GeneID" id="94167440"/>
<evidence type="ECO:0000256" key="3">
    <source>
        <dbReference type="ARBA" id="ARBA00022777"/>
    </source>
</evidence>
<dbReference type="PRINTS" id="PR00094">
    <property type="entry name" value="ADENYLTKNASE"/>
</dbReference>
<comment type="caution">
    <text evidence="5">The sequence shown here is derived from an EMBL/GenBank/DDBJ whole genome shotgun (WGS) entry which is preliminary data.</text>
</comment>
<dbReference type="RefSeq" id="XP_067688033.1">
    <property type="nucleotide sequence ID" value="XM_067831930.1"/>
</dbReference>
<dbReference type="NCBIfam" id="TIGR01351">
    <property type="entry name" value="adk"/>
    <property type="match status" value="1"/>
</dbReference>
<dbReference type="GO" id="GO:0005524">
    <property type="term" value="F:ATP binding"/>
    <property type="evidence" value="ECO:0007669"/>
    <property type="project" value="InterPro"/>
</dbReference>
<dbReference type="Proteomes" id="UP000674179">
    <property type="component" value="Chromosome 36"/>
</dbReference>
<dbReference type="Gene3D" id="3.40.50.300">
    <property type="entry name" value="P-loop containing nucleotide triphosphate hydrolases"/>
    <property type="match status" value="1"/>
</dbReference>
<proteinExistence type="inferred from homology"/>
<evidence type="ECO:0000256" key="4">
    <source>
        <dbReference type="RuleBase" id="RU003330"/>
    </source>
</evidence>
<keyword evidence="2" id="KW-0547">Nucleotide-binding</keyword>